<keyword evidence="8" id="KW-0808">Transferase</keyword>
<evidence type="ECO:0000256" key="1">
    <source>
        <dbReference type="ARBA" id="ARBA00000439"/>
    </source>
</evidence>
<dbReference type="SMART" id="SM01065">
    <property type="entry name" value="CBM_2"/>
    <property type="match status" value="1"/>
</dbReference>
<dbReference type="SUPFAM" id="SSF49452">
    <property type="entry name" value="Starch-binding domain-like"/>
    <property type="match status" value="1"/>
</dbReference>
<dbReference type="RefSeq" id="WP_200267849.1">
    <property type="nucleotide sequence ID" value="NZ_JAENIJ010000004.1"/>
</dbReference>
<dbReference type="GO" id="GO:0005737">
    <property type="term" value="C:cytoplasm"/>
    <property type="evidence" value="ECO:0007669"/>
    <property type="project" value="UniProtKB-SubCell"/>
</dbReference>
<keyword evidence="7" id="KW-0328">Glycosyltransferase</keyword>
<dbReference type="Gene3D" id="2.60.40.10">
    <property type="entry name" value="Immunoglobulins"/>
    <property type="match status" value="1"/>
</dbReference>
<dbReference type="PANTHER" id="PTHR32518:SF3">
    <property type="entry name" value="4-ALPHA-GLUCANOTRANSFERASE"/>
    <property type="match status" value="1"/>
</dbReference>
<dbReference type="InterPro" id="IPR017853">
    <property type="entry name" value="GH"/>
</dbReference>
<dbReference type="Proteomes" id="UP000603141">
    <property type="component" value="Unassembled WGS sequence"/>
</dbReference>
<evidence type="ECO:0000256" key="6">
    <source>
        <dbReference type="ARBA" id="ARBA00022490"/>
    </source>
</evidence>
<gene>
    <name evidence="13" type="ORF">JIN85_03920</name>
</gene>
<feature type="domain" description="CBM20" evidence="12">
    <location>
        <begin position="121"/>
        <end position="229"/>
    </location>
</feature>
<organism evidence="13 14">
    <name type="scientific">Luteolibacter pohnpeiensis</name>
    <dbReference type="NCBI Taxonomy" id="454153"/>
    <lineage>
        <taxon>Bacteria</taxon>
        <taxon>Pseudomonadati</taxon>
        <taxon>Verrucomicrobiota</taxon>
        <taxon>Verrucomicrobiia</taxon>
        <taxon>Verrucomicrobiales</taxon>
        <taxon>Verrucomicrobiaceae</taxon>
        <taxon>Luteolibacter</taxon>
    </lineage>
</organism>
<dbReference type="EMBL" id="JAENIJ010000004">
    <property type="protein sequence ID" value="MBK1881548.1"/>
    <property type="molecule type" value="Genomic_DNA"/>
</dbReference>
<evidence type="ECO:0000256" key="7">
    <source>
        <dbReference type="ARBA" id="ARBA00022676"/>
    </source>
</evidence>
<keyword evidence="14" id="KW-1185">Reference proteome</keyword>
<dbReference type="InterPro" id="IPR002044">
    <property type="entry name" value="CBM20"/>
</dbReference>
<protein>
    <recommendedName>
        <fullName evidence="5">4-alpha-glucanotransferase</fullName>
        <ecNumber evidence="4">2.4.1.25</ecNumber>
    </recommendedName>
    <alternativeName>
        <fullName evidence="10">Amylomaltase</fullName>
    </alternativeName>
    <alternativeName>
        <fullName evidence="11">Disproportionating enzyme</fullName>
    </alternativeName>
</protein>
<comment type="caution">
    <text evidence="13">The sequence shown here is derived from an EMBL/GenBank/DDBJ whole genome shotgun (WGS) entry which is preliminary data.</text>
</comment>
<comment type="subcellular location">
    <subcellularLocation>
        <location evidence="2">Cytoplasm</location>
    </subcellularLocation>
</comment>
<keyword evidence="9" id="KW-0119">Carbohydrate metabolism</keyword>
<dbReference type="EC" id="2.4.1.25" evidence="4"/>
<accession>A0A934S436</accession>
<dbReference type="PANTHER" id="PTHR32518">
    <property type="match status" value="1"/>
</dbReference>
<dbReference type="InterPro" id="IPR013783">
    <property type="entry name" value="Ig-like_fold"/>
</dbReference>
<name>A0A934S436_9BACT</name>
<dbReference type="PROSITE" id="PS51166">
    <property type="entry name" value="CBM20"/>
    <property type="match status" value="1"/>
</dbReference>
<evidence type="ECO:0000256" key="8">
    <source>
        <dbReference type="ARBA" id="ARBA00022679"/>
    </source>
</evidence>
<sequence length="885" mass="102291">MKVIFRLNYRTSPGQSLWLRLTAFTGTESSVHFLPLQWLNEEQWQVHIDTEAEVECIEYFYELHHDDSGLQLEEWGGPRSFRIRDQRNHLAVLLDTWCSPGTVDYALDTRAFASAHPFSEAPKLAAGNHLFQLRMSGVPADHVPCLLGSAAEIGTWNTAKPRLLTQTAENTWSVAVEIGMLDRIEYKYGLYDRTRKQLLEFEQGENRVIEGYRFRPEQQTRIGDEVYRRHPNALPRHAGVAIPVFSLRSAESLGVGEFADLNPLADWAKLTGLKLIQILPINDTTSSHSWTDSYPYSAISVFALHPIYLRVDALGFEVPSDLTDRKIKLNALPVVDYEAVMETKTRITREIYAKHREQILTSEPLKAFVAENRDWLHPYAVFCMKRDQYGTADFSQWDDWAEFSWERADAFVDENAAEIGWHFWIQFELAQQLTDAVDYLHQLGIVLKGDLPIGIDRESADAWSAPHLFKMDAQAGAPPDAFAARGQNWGFPTYDWEVMQADDFAWWRKRFAQLSRYFDAYRIDHILGFFRIWQVPQDQVEGIMGWFDPAIPIHLDEFRDLGIEFDHQRFCEPWLTDQGLADRFGEEVAHIEEEFFDKQEDGLWKLKEPFTNQRKIQTYFSALPATHSNRWLCERLMDCVSEVLFFEADGSEGKLFHPRCLMQSTRSYQRLDDSTREKVEALYADYFFRRQEKFWETKGYEKLPAMREASRMLLCGEDLGMVPGCVPGVLQNLGILTLEIQRMPKRWGESFSNPAHAPYLSVVSPSTHDMPSLRGWWLENVEVRADFAWHMLGIGSPPRELSGEIAARIIDQHLHSPAMWSIFPLQDLLALDETLPRQKPEDERINNPAINPFYWRYRMPLSIGELQNATDFNLKLGELVSSAGR</sequence>
<evidence type="ECO:0000256" key="5">
    <source>
        <dbReference type="ARBA" id="ARBA00020295"/>
    </source>
</evidence>
<evidence type="ECO:0000313" key="14">
    <source>
        <dbReference type="Proteomes" id="UP000603141"/>
    </source>
</evidence>
<dbReference type="GO" id="GO:2001070">
    <property type="term" value="F:starch binding"/>
    <property type="evidence" value="ECO:0007669"/>
    <property type="project" value="InterPro"/>
</dbReference>
<dbReference type="InterPro" id="IPR003385">
    <property type="entry name" value="Glyco_hydro_77"/>
</dbReference>
<evidence type="ECO:0000256" key="10">
    <source>
        <dbReference type="ARBA" id="ARBA00031423"/>
    </source>
</evidence>
<evidence type="ECO:0000259" key="12">
    <source>
        <dbReference type="PROSITE" id="PS51166"/>
    </source>
</evidence>
<dbReference type="SUPFAM" id="SSF51445">
    <property type="entry name" value="(Trans)glycosidases"/>
    <property type="match status" value="1"/>
</dbReference>
<evidence type="ECO:0000256" key="9">
    <source>
        <dbReference type="ARBA" id="ARBA00023277"/>
    </source>
</evidence>
<evidence type="ECO:0000256" key="2">
    <source>
        <dbReference type="ARBA" id="ARBA00004496"/>
    </source>
</evidence>
<evidence type="ECO:0000313" key="13">
    <source>
        <dbReference type="EMBL" id="MBK1881548.1"/>
    </source>
</evidence>
<evidence type="ECO:0000256" key="11">
    <source>
        <dbReference type="ARBA" id="ARBA00031501"/>
    </source>
</evidence>
<dbReference type="Pfam" id="PF02446">
    <property type="entry name" value="Glyco_hydro_77"/>
    <property type="match status" value="1"/>
</dbReference>
<dbReference type="Gene3D" id="3.20.20.80">
    <property type="entry name" value="Glycosidases"/>
    <property type="match status" value="2"/>
</dbReference>
<reference evidence="13" key="1">
    <citation type="submission" date="2021-01" db="EMBL/GenBank/DDBJ databases">
        <title>Modified the classification status of verrucomicrobia.</title>
        <authorList>
            <person name="Feng X."/>
        </authorList>
    </citation>
    <scope>NUCLEOTIDE SEQUENCE</scope>
    <source>
        <strain evidence="13">KCTC 22041</strain>
    </source>
</reference>
<evidence type="ECO:0000256" key="3">
    <source>
        <dbReference type="ARBA" id="ARBA00005684"/>
    </source>
</evidence>
<proteinExistence type="inferred from homology"/>
<comment type="catalytic activity">
    <reaction evidence="1">
        <text>Transfers a segment of a (1-&gt;4)-alpha-D-glucan to a new position in an acceptor, which may be glucose or a (1-&gt;4)-alpha-D-glucan.</text>
        <dbReference type="EC" id="2.4.1.25"/>
    </reaction>
</comment>
<dbReference type="Pfam" id="PF00686">
    <property type="entry name" value="CBM_20"/>
    <property type="match status" value="1"/>
</dbReference>
<evidence type="ECO:0000256" key="4">
    <source>
        <dbReference type="ARBA" id="ARBA00012560"/>
    </source>
</evidence>
<keyword evidence="6" id="KW-0963">Cytoplasm</keyword>
<dbReference type="GO" id="GO:0004134">
    <property type="term" value="F:4-alpha-glucanotransferase activity"/>
    <property type="evidence" value="ECO:0007669"/>
    <property type="project" value="UniProtKB-EC"/>
</dbReference>
<dbReference type="InterPro" id="IPR013784">
    <property type="entry name" value="Carb-bd-like_fold"/>
</dbReference>
<comment type="similarity">
    <text evidence="3">Belongs to the disproportionating enzyme family.</text>
</comment>
<dbReference type="AlphaFoldDB" id="A0A934S436"/>
<dbReference type="GO" id="GO:0005975">
    <property type="term" value="P:carbohydrate metabolic process"/>
    <property type="evidence" value="ECO:0007669"/>
    <property type="project" value="InterPro"/>
</dbReference>